<reference evidence="2 3" key="1">
    <citation type="submission" date="2015-01" db="EMBL/GenBank/DDBJ databases">
        <title>The Genome Sequence of Ochroconis gallopava CBS43764.</title>
        <authorList>
            <consortium name="The Broad Institute Genomics Platform"/>
            <person name="Cuomo C."/>
            <person name="de Hoog S."/>
            <person name="Gorbushina A."/>
            <person name="Stielow B."/>
            <person name="Teixiera M."/>
            <person name="Abouelleil A."/>
            <person name="Chapman S.B."/>
            <person name="Priest M."/>
            <person name="Young S.K."/>
            <person name="Wortman J."/>
            <person name="Nusbaum C."/>
            <person name="Birren B."/>
        </authorList>
    </citation>
    <scope>NUCLEOTIDE SEQUENCE [LARGE SCALE GENOMIC DNA]</scope>
    <source>
        <strain evidence="2 3">CBS 43764</strain>
    </source>
</reference>
<organism evidence="2 3">
    <name type="scientific">Verruconis gallopava</name>
    <dbReference type="NCBI Taxonomy" id="253628"/>
    <lineage>
        <taxon>Eukaryota</taxon>
        <taxon>Fungi</taxon>
        <taxon>Dikarya</taxon>
        <taxon>Ascomycota</taxon>
        <taxon>Pezizomycotina</taxon>
        <taxon>Dothideomycetes</taxon>
        <taxon>Pleosporomycetidae</taxon>
        <taxon>Venturiales</taxon>
        <taxon>Sympoventuriaceae</taxon>
        <taxon>Verruconis</taxon>
    </lineage>
</organism>
<dbReference type="PANTHER" id="PTHR38123:SF1">
    <property type="entry name" value="HYDROPHOBIC SURFACE BINDING PROTEIN"/>
    <property type="match status" value="1"/>
</dbReference>
<dbReference type="OrthoDB" id="4841197at2759"/>
<dbReference type="Gene3D" id="1.20.1280.140">
    <property type="match status" value="1"/>
</dbReference>
<proteinExistence type="predicted"/>
<dbReference type="AlphaFoldDB" id="A0A0D1YUM9"/>
<dbReference type="VEuPathDB" id="FungiDB:PV09_04661"/>
<name>A0A0D1YUM9_9PEZI</name>
<evidence type="ECO:0000256" key="1">
    <source>
        <dbReference type="SAM" id="MobiDB-lite"/>
    </source>
</evidence>
<dbReference type="GO" id="GO:0005576">
    <property type="term" value="C:extracellular region"/>
    <property type="evidence" value="ECO:0007669"/>
    <property type="project" value="TreeGrafter"/>
</dbReference>
<gene>
    <name evidence="2" type="ORF">PV09_04661</name>
</gene>
<feature type="region of interest" description="Disordered" evidence="1">
    <location>
        <begin position="149"/>
        <end position="170"/>
    </location>
</feature>
<dbReference type="STRING" id="253628.A0A0D1YUM9"/>
<dbReference type="InParanoid" id="A0A0D1YUM9"/>
<keyword evidence="3" id="KW-1185">Reference proteome</keyword>
<dbReference type="InterPro" id="IPR021054">
    <property type="entry name" value="Cell_wall_mannoprotein_1"/>
</dbReference>
<dbReference type="HOGENOM" id="CLU_127211_0_0_1"/>
<dbReference type="RefSeq" id="XP_016214246.1">
    <property type="nucleotide sequence ID" value="XM_016358044.1"/>
</dbReference>
<dbReference type="Pfam" id="PF12296">
    <property type="entry name" value="HsbA"/>
    <property type="match status" value="1"/>
</dbReference>
<feature type="compositionally biased region" description="Acidic residues" evidence="1">
    <location>
        <begin position="159"/>
        <end position="170"/>
    </location>
</feature>
<accession>A0A0D1YUM9</accession>
<sequence length="170" mass="18636">MSIAKVEKLIDDLERKATKATKIVAKGDKLTYGDAIKLGRKSNSMISTVKKGIKEYDGAIPTDAESERILKKMQHLTTLVEEQVDALIGIKPRLEHLKVGGLVKRNLKKMGEVSEELEKIMMEKAPESLKPEAEKLAARRKVAFDKGNNAFAGLTGGEDNAEAEGEDDSD</sequence>
<evidence type="ECO:0000313" key="3">
    <source>
        <dbReference type="Proteomes" id="UP000053259"/>
    </source>
</evidence>
<dbReference type="PANTHER" id="PTHR38123">
    <property type="entry name" value="CELL WALL SERINE-THREONINE-RICH GALACTOMANNOPROTEIN MP1 (AFU_ORTHOLOGUE AFUA_4G03240)"/>
    <property type="match status" value="1"/>
</dbReference>
<evidence type="ECO:0000313" key="2">
    <source>
        <dbReference type="EMBL" id="KIW04377.1"/>
    </source>
</evidence>
<dbReference type="Proteomes" id="UP000053259">
    <property type="component" value="Unassembled WGS sequence"/>
</dbReference>
<dbReference type="GeneID" id="27312634"/>
<dbReference type="EMBL" id="KN847541">
    <property type="protein sequence ID" value="KIW04377.1"/>
    <property type="molecule type" value="Genomic_DNA"/>
</dbReference>
<protein>
    <submittedName>
        <fullName evidence="2">Uncharacterized protein</fullName>
    </submittedName>
</protein>